<dbReference type="Proteomes" id="UP000886757">
    <property type="component" value="Unassembled WGS sequence"/>
</dbReference>
<organism evidence="2 3">
    <name type="scientific">Candidatus Choladousia intestinavium</name>
    <dbReference type="NCBI Taxonomy" id="2840727"/>
    <lineage>
        <taxon>Bacteria</taxon>
        <taxon>Bacillati</taxon>
        <taxon>Bacillota</taxon>
        <taxon>Clostridia</taxon>
        <taxon>Lachnospirales</taxon>
        <taxon>Lachnospiraceae</taxon>
        <taxon>Lachnospiraceae incertae sedis</taxon>
        <taxon>Candidatus Choladousia</taxon>
    </lineage>
</organism>
<name>A0A9D1AC69_9FIRM</name>
<protein>
    <submittedName>
        <fullName evidence="2">ACGX-repeat peptide</fullName>
    </submittedName>
</protein>
<dbReference type="NCBIfam" id="TIGR04341">
    <property type="entry name" value="target_ACGX"/>
    <property type="match status" value="1"/>
</dbReference>
<evidence type="ECO:0000256" key="1">
    <source>
        <dbReference type="SAM" id="MobiDB-lite"/>
    </source>
</evidence>
<reference evidence="2" key="2">
    <citation type="journal article" date="2021" name="PeerJ">
        <title>Extensive microbial diversity within the chicken gut microbiome revealed by metagenomics and culture.</title>
        <authorList>
            <person name="Gilroy R."/>
            <person name="Ravi A."/>
            <person name="Getino M."/>
            <person name="Pursley I."/>
            <person name="Horton D.L."/>
            <person name="Alikhan N.F."/>
            <person name="Baker D."/>
            <person name="Gharbi K."/>
            <person name="Hall N."/>
            <person name="Watson M."/>
            <person name="Adriaenssens E.M."/>
            <person name="Foster-Nyarko E."/>
            <person name="Jarju S."/>
            <person name="Secka A."/>
            <person name="Antonio M."/>
            <person name="Oren A."/>
            <person name="Chaudhuri R.R."/>
            <person name="La Ragione R."/>
            <person name="Hildebrand F."/>
            <person name="Pallen M.J."/>
        </authorList>
    </citation>
    <scope>NUCLEOTIDE SEQUENCE</scope>
    <source>
        <strain evidence="2">ChiSjej4B22-8148</strain>
    </source>
</reference>
<dbReference type="AlphaFoldDB" id="A0A9D1AC69"/>
<sequence length="64" mass="6211">MALSNLFGWHRKMETAPAAACGSACGAGDQPKEKPAACGSACGAADQPEEKPAACGSACGAGDK</sequence>
<feature type="region of interest" description="Disordered" evidence="1">
    <location>
        <begin position="24"/>
        <end position="64"/>
    </location>
</feature>
<proteinExistence type="predicted"/>
<evidence type="ECO:0000313" key="3">
    <source>
        <dbReference type="Proteomes" id="UP000886757"/>
    </source>
</evidence>
<reference evidence="2" key="1">
    <citation type="submission" date="2020-10" db="EMBL/GenBank/DDBJ databases">
        <authorList>
            <person name="Gilroy R."/>
        </authorList>
    </citation>
    <scope>NUCLEOTIDE SEQUENCE</scope>
    <source>
        <strain evidence="2">ChiSjej4B22-8148</strain>
    </source>
</reference>
<dbReference type="EMBL" id="DVGK01000091">
    <property type="protein sequence ID" value="HIR13848.1"/>
    <property type="molecule type" value="Genomic_DNA"/>
</dbReference>
<comment type="caution">
    <text evidence="2">The sequence shown here is derived from an EMBL/GenBank/DDBJ whole genome shotgun (WGS) entry which is preliminary data.</text>
</comment>
<accession>A0A9D1AC69</accession>
<dbReference type="InterPro" id="IPR027581">
    <property type="entry name" value="Target_ACGX"/>
</dbReference>
<gene>
    <name evidence="2" type="primary">acgA</name>
    <name evidence="2" type="ORF">IAB31_07990</name>
</gene>
<evidence type="ECO:0000313" key="2">
    <source>
        <dbReference type="EMBL" id="HIR13848.1"/>
    </source>
</evidence>